<dbReference type="AlphaFoldDB" id="A0A443KCQ1"/>
<evidence type="ECO:0000313" key="3">
    <source>
        <dbReference type="Proteomes" id="UP000284451"/>
    </source>
</evidence>
<evidence type="ECO:0000256" key="1">
    <source>
        <dbReference type="SAM" id="MobiDB-lite"/>
    </source>
</evidence>
<dbReference type="GO" id="GO:0006259">
    <property type="term" value="P:DNA metabolic process"/>
    <property type="evidence" value="ECO:0007669"/>
    <property type="project" value="InterPro"/>
</dbReference>
<feature type="region of interest" description="Disordered" evidence="1">
    <location>
        <begin position="213"/>
        <end position="283"/>
    </location>
</feature>
<dbReference type="EMBL" id="SAUY01000015">
    <property type="protein sequence ID" value="RWR30574.1"/>
    <property type="molecule type" value="Genomic_DNA"/>
</dbReference>
<accession>A0A443KCQ1</accession>
<dbReference type="Proteomes" id="UP000284451">
    <property type="component" value="Unassembled WGS sequence"/>
</dbReference>
<sequence length="401" mass="44150">MEAYRIAYPTQRAEARSISKQQWGVLVDVTFPRAESADGILRAWDLAETRGLDVFAGHVAIVAQFAKVKNKEGKERWDTTETCWTTIKAALFLAHKTGRFAGMDSVIFGPLREWTFSGYERDNGGVNQKKSIVVQAPEFATVTVYRLVENVRCAFTDTVFFDEIVPLKQGLPTGNWIKKPRLMLGKCSRASALRLAFPDCLDITDGEAEGQTIIMDGSAPNGGIIDQQSAEREDHQSSSSRAVTKDETQSSPSIDQTKFEASHQDVSSQPIQADGTFRGDSIDSFDDMPEASLAFLERNAQAARQQGMFEATIDYIRQSLDMSCHQLGIKFLNATKTVSGSRHSAQIWDYIAKAGQSRGEAFDYAKKSLMDAASNQQIEGEAAEAASVVLDFMKARANKAA</sequence>
<evidence type="ECO:0000313" key="2">
    <source>
        <dbReference type="EMBL" id="RWR30574.1"/>
    </source>
</evidence>
<proteinExistence type="predicted"/>
<protein>
    <recommendedName>
        <fullName evidence="4">Phage recombination protein Bet</fullName>
    </recommendedName>
</protein>
<dbReference type="InterPro" id="IPR018330">
    <property type="entry name" value="RecT_fam"/>
</dbReference>
<dbReference type="GO" id="GO:0003677">
    <property type="term" value="F:DNA binding"/>
    <property type="evidence" value="ECO:0007669"/>
    <property type="project" value="InterPro"/>
</dbReference>
<reference evidence="2 3" key="2">
    <citation type="submission" date="2019-01" db="EMBL/GenBank/DDBJ databases">
        <authorList>
            <person name="Li Y."/>
        </authorList>
    </citation>
    <scope>NUCLEOTIDE SEQUENCE [LARGE SCALE GENOMIC DNA]</scope>
    <source>
        <strain evidence="2 3">07D10-4-3</strain>
    </source>
</reference>
<reference evidence="2 3" key="1">
    <citation type="submission" date="2019-01" db="EMBL/GenBank/DDBJ databases">
        <title>Sinorhodobacter populi sp. nov. isolated from the symptomatic bark tissue of Populus euramericana canker.</title>
        <authorList>
            <person name="Xu G."/>
        </authorList>
    </citation>
    <scope>NUCLEOTIDE SEQUENCE [LARGE SCALE GENOMIC DNA]</scope>
    <source>
        <strain evidence="2 3">07D10-4-3</strain>
    </source>
</reference>
<dbReference type="Pfam" id="PF03837">
    <property type="entry name" value="RecT"/>
    <property type="match status" value="1"/>
</dbReference>
<evidence type="ECO:0008006" key="4">
    <source>
        <dbReference type="Google" id="ProtNLM"/>
    </source>
</evidence>
<gene>
    <name evidence="2" type="ORF">D2T29_12955</name>
</gene>
<name>A0A443KCQ1_9RHOB</name>
<organism evidence="2 3">
    <name type="scientific">Paenirhodobacter populi</name>
    <dbReference type="NCBI Taxonomy" id="2306993"/>
    <lineage>
        <taxon>Bacteria</taxon>
        <taxon>Pseudomonadati</taxon>
        <taxon>Pseudomonadota</taxon>
        <taxon>Alphaproteobacteria</taxon>
        <taxon>Rhodobacterales</taxon>
        <taxon>Rhodobacter group</taxon>
        <taxon>Paenirhodobacter</taxon>
    </lineage>
</organism>
<comment type="caution">
    <text evidence="2">The sequence shown here is derived from an EMBL/GenBank/DDBJ whole genome shotgun (WGS) entry which is preliminary data.</text>
</comment>
<dbReference type="RefSeq" id="WP_128232780.1">
    <property type="nucleotide sequence ID" value="NZ_SAUY01000015.1"/>
</dbReference>